<dbReference type="InterPro" id="IPR039361">
    <property type="entry name" value="Cyclin"/>
</dbReference>
<evidence type="ECO:0000313" key="10">
    <source>
        <dbReference type="Proteomes" id="UP001152561"/>
    </source>
</evidence>
<dbReference type="SUPFAM" id="SSF47954">
    <property type="entry name" value="Cyclin-like"/>
    <property type="match status" value="2"/>
</dbReference>
<dbReference type="Proteomes" id="UP001152561">
    <property type="component" value="Unassembled WGS sequence"/>
</dbReference>
<dbReference type="CDD" id="cd20543">
    <property type="entry name" value="CYCLIN_AtCycD-like_rpt1"/>
    <property type="match status" value="1"/>
</dbReference>
<dbReference type="FunFam" id="1.10.472.10:FF:000040">
    <property type="entry name" value="D6-type cyclin"/>
    <property type="match status" value="1"/>
</dbReference>
<evidence type="ECO:0000256" key="6">
    <source>
        <dbReference type="SAM" id="MobiDB-lite"/>
    </source>
</evidence>
<dbReference type="Pfam" id="PF02984">
    <property type="entry name" value="Cyclin_C"/>
    <property type="match status" value="1"/>
</dbReference>
<keyword evidence="4" id="KW-0131">Cell cycle</keyword>
<name>A0A9Q1MJ69_9SOLA</name>
<dbReference type="InterPro" id="IPR006671">
    <property type="entry name" value="Cyclin_N"/>
</dbReference>
<keyword evidence="2" id="KW-0132">Cell division</keyword>
<protein>
    <recommendedName>
        <fullName evidence="11">Cyclin N-terminal domain-containing protein</fullName>
    </recommendedName>
</protein>
<dbReference type="Pfam" id="PF00134">
    <property type="entry name" value="Cyclin_N"/>
    <property type="match status" value="1"/>
</dbReference>
<dbReference type="InterPro" id="IPR013763">
    <property type="entry name" value="Cyclin-like_dom"/>
</dbReference>
<accession>A0A9Q1MJ69</accession>
<comment type="similarity">
    <text evidence="1">Belongs to the cyclin family. Cyclin D subfamily.</text>
</comment>
<sequence>MDFAISNLLCEEDNNTIFDNGYYDDRTYHQNSQQKKQMFYGEEKFTVLPLQSDEYVALMIEKECAHMPCGDYFEKLRNGDLAFEARNEILDWISKVHSHFNFGPLCLYLSVNYLDRFLAAYDLPKGKVWMIQLLAVACLSLAAKMEEIEVPLSIDLQIGEAKFVFEARTIQRMQLLVLSTLKWRMQAVTPFSFIDYFLKKINGDQIASTFSVTKAVNLILRTLKGIHFMEFKPSEIAAAVAISVVVKPETVGCEKATSTLLQQVQEDRVKKCVELIQESSLLLSDFVKGPIASTPLVPQSPIGVLDAACLSYKSDDSAVGSCENSTHNSPVTKRRKMN</sequence>
<dbReference type="InterPro" id="IPR036915">
    <property type="entry name" value="Cyclin-like_sf"/>
</dbReference>
<feature type="region of interest" description="Disordered" evidence="6">
    <location>
        <begin position="316"/>
        <end position="338"/>
    </location>
</feature>
<organism evidence="9 10">
    <name type="scientific">Anisodus acutangulus</name>
    <dbReference type="NCBI Taxonomy" id="402998"/>
    <lineage>
        <taxon>Eukaryota</taxon>
        <taxon>Viridiplantae</taxon>
        <taxon>Streptophyta</taxon>
        <taxon>Embryophyta</taxon>
        <taxon>Tracheophyta</taxon>
        <taxon>Spermatophyta</taxon>
        <taxon>Magnoliopsida</taxon>
        <taxon>eudicotyledons</taxon>
        <taxon>Gunneridae</taxon>
        <taxon>Pentapetalae</taxon>
        <taxon>asterids</taxon>
        <taxon>lamiids</taxon>
        <taxon>Solanales</taxon>
        <taxon>Solanaceae</taxon>
        <taxon>Solanoideae</taxon>
        <taxon>Hyoscyameae</taxon>
        <taxon>Anisodus</taxon>
    </lineage>
</organism>
<keyword evidence="10" id="KW-1185">Reference proteome</keyword>
<dbReference type="CDD" id="cd20544">
    <property type="entry name" value="CYCLIN_AtCycD-like_rpt2"/>
    <property type="match status" value="1"/>
</dbReference>
<gene>
    <name evidence="9" type="ORF">K7X08_027590</name>
</gene>
<feature type="compositionally biased region" description="Polar residues" evidence="6">
    <location>
        <begin position="322"/>
        <end position="331"/>
    </location>
</feature>
<dbReference type="EMBL" id="JAJAGQ010000006">
    <property type="protein sequence ID" value="KAJ8561400.1"/>
    <property type="molecule type" value="Genomic_DNA"/>
</dbReference>
<evidence type="ECO:0000256" key="5">
    <source>
        <dbReference type="RuleBase" id="RU000383"/>
    </source>
</evidence>
<dbReference type="FunFam" id="1.10.472.10:FF:000034">
    <property type="entry name" value="D2/4-type cyclin"/>
    <property type="match status" value="1"/>
</dbReference>
<dbReference type="SMART" id="SM00385">
    <property type="entry name" value="CYCLIN"/>
    <property type="match status" value="1"/>
</dbReference>
<dbReference type="InterPro" id="IPR048258">
    <property type="entry name" value="Cyclins_cyclin-box"/>
</dbReference>
<feature type="domain" description="Cyclin-like" evidence="7">
    <location>
        <begin position="91"/>
        <end position="179"/>
    </location>
</feature>
<reference evidence="10" key="1">
    <citation type="journal article" date="2023" name="Proc. Natl. Acad. Sci. U.S.A.">
        <title>Genomic and structural basis for evolution of tropane alkaloid biosynthesis.</title>
        <authorList>
            <person name="Wanga Y.-J."/>
            <person name="Taina T."/>
            <person name="Yua J.-Y."/>
            <person name="Lia J."/>
            <person name="Xua B."/>
            <person name="Chenc J."/>
            <person name="D'Auriad J.C."/>
            <person name="Huanga J.-P."/>
            <person name="Huanga S.-X."/>
        </authorList>
    </citation>
    <scope>NUCLEOTIDE SEQUENCE [LARGE SCALE GENOMIC DNA]</scope>
    <source>
        <strain evidence="10">cv. KIB-2019</strain>
    </source>
</reference>
<evidence type="ECO:0000256" key="2">
    <source>
        <dbReference type="ARBA" id="ARBA00022618"/>
    </source>
</evidence>
<dbReference type="InterPro" id="IPR004367">
    <property type="entry name" value="Cyclin_C-dom"/>
</dbReference>
<dbReference type="PROSITE" id="PS00292">
    <property type="entry name" value="CYCLINS"/>
    <property type="match status" value="1"/>
</dbReference>
<dbReference type="PANTHER" id="PTHR10177">
    <property type="entry name" value="CYCLINS"/>
    <property type="match status" value="1"/>
</dbReference>
<evidence type="ECO:0000256" key="4">
    <source>
        <dbReference type="ARBA" id="ARBA00023306"/>
    </source>
</evidence>
<evidence type="ECO:0000313" key="9">
    <source>
        <dbReference type="EMBL" id="KAJ8561400.1"/>
    </source>
</evidence>
<proteinExistence type="inferred from homology"/>
<feature type="domain" description="Cyclin C-terminal" evidence="8">
    <location>
        <begin position="188"/>
        <end position="300"/>
    </location>
</feature>
<keyword evidence="3 5" id="KW-0195">Cyclin</keyword>
<evidence type="ECO:0000259" key="7">
    <source>
        <dbReference type="SMART" id="SM00385"/>
    </source>
</evidence>
<dbReference type="SMART" id="SM01332">
    <property type="entry name" value="Cyclin_C"/>
    <property type="match status" value="1"/>
</dbReference>
<dbReference type="OrthoDB" id="5590282at2759"/>
<comment type="caution">
    <text evidence="9">The sequence shown here is derived from an EMBL/GenBank/DDBJ whole genome shotgun (WGS) entry which is preliminary data.</text>
</comment>
<dbReference type="AlphaFoldDB" id="A0A9Q1MJ69"/>
<evidence type="ECO:0000259" key="8">
    <source>
        <dbReference type="SMART" id="SM01332"/>
    </source>
</evidence>
<dbReference type="GO" id="GO:0051301">
    <property type="term" value="P:cell division"/>
    <property type="evidence" value="ECO:0007669"/>
    <property type="project" value="UniProtKB-KW"/>
</dbReference>
<evidence type="ECO:0008006" key="11">
    <source>
        <dbReference type="Google" id="ProtNLM"/>
    </source>
</evidence>
<evidence type="ECO:0000256" key="3">
    <source>
        <dbReference type="ARBA" id="ARBA00023127"/>
    </source>
</evidence>
<evidence type="ECO:0000256" key="1">
    <source>
        <dbReference type="ARBA" id="ARBA00009065"/>
    </source>
</evidence>
<dbReference type="Gene3D" id="1.10.472.10">
    <property type="entry name" value="Cyclin-like"/>
    <property type="match status" value="2"/>
</dbReference>